<keyword evidence="5" id="KW-0804">Transcription</keyword>
<feature type="DNA-binding region" description="Homeobox" evidence="7">
    <location>
        <begin position="3"/>
        <end position="64"/>
    </location>
</feature>
<dbReference type="CDD" id="cd00086">
    <property type="entry name" value="homeodomain"/>
    <property type="match status" value="1"/>
</dbReference>
<dbReference type="GO" id="GO:0003677">
    <property type="term" value="F:DNA binding"/>
    <property type="evidence" value="ECO:0007669"/>
    <property type="project" value="UniProtKB-UniRule"/>
</dbReference>
<gene>
    <name evidence="11" type="ORF">ACJMK2_018049</name>
</gene>
<keyword evidence="3" id="KW-0805">Transcription regulation</keyword>
<dbReference type="EMBL" id="JBJQND010000016">
    <property type="protein sequence ID" value="KAL3847119.1"/>
    <property type="molecule type" value="Genomic_DNA"/>
</dbReference>
<dbReference type="Gene3D" id="1.10.10.60">
    <property type="entry name" value="Homeodomain-like"/>
    <property type="match status" value="1"/>
</dbReference>
<organism evidence="11 12">
    <name type="scientific">Sinanodonta woodiana</name>
    <name type="common">Chinese pond mussel</name>
    <name type="synonym">Anodonta woodiana</name>
    <dbReference type="NCBI Taxonomy" id="1069815"/>
    <lineage>
        <taxon>Eukaryota</taxon>
        <taxon>Metazoa</taxon>
        <taxon>Spiralia</taxon>
        <taxon>Lophotrochozoa</taxon>
        <taxon>Mollusca</taxon>
        <taxon>Bivalvia</taxon>
        <taxon>Autobranchia</taxon>
        <taxon>Heteroconchia</taxon>
        <taxon>Palaeoheterodonta</taxon>
        <taxon>Unionida</taxon>
        <taxon>Unionoidea</taxon>
        <taxon>Unionidae</taxon>
        <taxon>Unioninae</taxon>
        <taxon>Sinanodonta</taxon>
    </lineage>
</organism>
<keyword evidence="12" id="KW-1185">Reference proteome</keyword>
<dbReference type="SMART" id="SM00389">
    <property type="entry name" value="HOX"/>
    <property type="match status" value="1"/>
</dbReference>
<evidence type="ECO:0000256" key="6">
    <source>
        <dbReference type="ARBA" id="ARBA00023242"/>
    </source>
</evidence>
<dbReference type="InterPro" id="IPR009057">
    <property type="entry name" value="Homeodomain-like_sf"/>
</dbReference>
<comment type="caution">
    <text evidence="11">The sequence shown here is derived from an EMBL/GenBank/DDBJ whole genome shotgun (WGS) entry which is preliminary data.</text>
</comment>
<protein>
    <recommendedName>
        <fullName evidence="10">Homeobox domain-containing protein</fullName>
    </recommendedName>
</protein>
<dbReference type="Pfam" id="PF02946">
    <property type="entry name" value="GTF2I"/>
    <property type="match status" value="1"/>
</dbReference>
<dbReference type="Proteomes" id="UP001634394">
    <property type="component" value="Unassembled WGS sequence"/>
</dbReference>
<name>A0ABD3UC86_SINWO</name>
<dbReference type="Gene3D" id="3.90.1460.10">
    <property type="entry name" value="GTF2I-like"/>
    <property type="match status" value="1"/>
</dbReference>
<evidence type="ECO:0000256" key="2">
    <source>
        <dbReference type="ARBA" id="ARBA00022737"/>
    </source>
</evidence>
<evidence type="ECO:0000256" key="3">
    <source>
        <dbReference type="ARBA" id="ARBA00023015"/>
    </source>
</evidence>
<proteinExistence type="predicted"/>
<accession>A0ABD3UC86</accession>
<keyword evidence="7 8" id="KW-0371">Homeobox</keyword>
<keyword evidence="4 7" id="KW-0238">DNA-binding</keyword>
<evidence type="ECO:0000256" key="8">
    <source>
        <dbReference type="RuleBase" id="RU000682"/>
    </source>
</evidence>
<dbReference type="GO" id="GO:0005634">
    <property type="term" value="C:nucleus"/>
    <property type="evidence" value="ECO:0007669"/>
    <property type="project" value="UniProtKB-SubCell"/>
</dbReference>
<dbReference type="SUPFAM" id="SSF46689">
    <property type="entry name" value="Homeodomain-like"/>
    <property type="match status" value="1"/>
</dbReference>
<evidence type="ECO:0000256" key="7">
    <source>
        <dbReference type="PROSITE-ProRule" id="PRU00108"/>
    </source>
</evidence>
<reference evidence="11 12" key="1">
    <citation type="submission" date="2024-11" db="EMBL/GenBank/DDBJ databases">
        <title>Chromosome-level genome assembly of the freshwater bivalve Anodonta woodiana.</title>
        <authorList>
            <person name="Chen X."/>
        </authorList>
    </citation>
    <scope>NUCLEOTIDE SEQUENCE [LARGE SCALE GENOMIC DNA]</scope>
    <source>
        <strain evidence="11">MN2024</strain>
        <tissue evidence="11">Gills</tissue>
    </source>
</reference>
<dbReference type="PROSITE" id="PS50071">
    <property type="entry name" value="HOMEOBOX_2"/>
    <property type="match status" value="1"/>
</dbReference>
<evidence type="ECO:0000256" key="5">
    <source>
        <dbReference type="ARBA" id="ARBA00023163"/>
    </source>
</evidence>
<evidence type="ECO:0000259" key="10">
    <source>
        <dbReference type="PROSITE" id="PS50071"/>
    </source>
</evidence>
<evidence type="ECO:0000313" key="12">
    <source>
        <dbReference type="Proteomes" id="UP001634394"/>
    </source>
</evidence>
<evidence type="ECO:0000256" key="4">
    <source>
        <dbReference type="ARBA" id="ARBA00023125"/>
    </source>
</evidence>
<dbReference type="Pfam" id="PF00046">
    <property type="entry name" value="Homeodomain"/>
    <property type="match status" value="1"/>
</dbReference>
<dbReference type="InterPro" id="IPR001356">
    <property type="entry name" value="HD"/>
</dbReference>
<comment type="subcellular location">
    <subcellularLocation>
        <location evidence="1 7 8">Nucleus</location>
    </subcellularLocation>
</comment>
<sequence>SASKKHRHIFTDEQLHVLELEWNAGLTSVKDGGRIENLANTLNITVQQIGDWIGNKRRTQKHSIQQPSVSSSASKTVPMQLKGPSGYNMFCKGKSLVCNFKMSERLEFNCLDSQTNSSPAVDEVKKKYVSQVRQIFNDCWAKATGTSKVPYKIIKDNMYSVEIRNMPNGVKFSSMRLSTLKEIISVRDSLEFSVTRTNQVATRTSLDEPCQMNQDHDEVQNIMQESLEDDGKQKTFVPNPVEAELLMDITDSEDTNSDVFATITGSGSPLGTIFADFEPPGIDLFAAHKQLLHLFWSNFVLIYKTN</sequence>
<feature type="region of interest" description="Disordered" evidence="9">
    <location>
        <begin position="57"/>
        <end position="77"/>
    </location>
</feature>
<dbReference type="SUPFAM" id="SSF117773">
    <property type="entry name" value="GTF2I-like repeat"/>
    <property type="match status" value="1"/>
</dbReference>
<evidence type="ECO:0000256" key="9">
    <source>
        <dbReference type="SAM" id="MobiDB-lite"/>
    </source>
</evidence>
<evidence type="ECO:0000256" key="1">
    <source>
        <dbReference type="ARBA" id="ARBA00004123"/>
    </source>
</evidence>
<keyword evidence="2" id="KW-0677">Repeat</keyword>
<feature type="domain" description="Homeobox" evidence="10">
    <location>
        <begin position="1"/>
        <end position="63"/>
    </location>
</feature>
<feature type="non-terminal residue" evidence="11">
    <location>
        <position position="1"/>
    </location>
</feature>
<dbReference type="InterPro" id="IPR036647">
    <property type="entry name" value="GTF2I-like_rpt_sf"/>
</dbReference>
<dbReference type="AlphaFoldDB" id="A0ABD3UC86"/>
<evidence type="ECO:0000313" key="11">
    <source>
        <dbReference type="EMBL" id="KAL3847119.1"/>
    </source>
</evidence>
<dbReference type="InterPro" id="IPR004212">
    <property type="entry name" value="GTF2I"/>
</dbReference>
<keyword evidence="6 7" id="KW-0539">Nucleus</keyword>
<feature type="compositionally biased region" description="Low complexity" evidence="9">
    <location>
        <begin position="63"/>
        <end position="74"/>
    </location>
</feature>